<evidence type="ECO:0000313" key="17">
    <source>
        <dbReference type="Proteomes" id="UP001153620"/>
    </source>
</evidence>
<dbReference type="GO" id="GO:0005506">
    <property type="term" value="F:iron ion binding"/>
    <property type="evidence" value="ECO:0007669"/>
    <property type="project" value="InterPro"/>
</dbReference>
<evidence type="ECO:0000256" key="14">
    <source>
        <dbReference type="PIRSR" id="PIRSR602401-1"/>
    </source>
</evidence>
<dbReference type="Gene3D" id="1.10.630.10">
    <property type="entry name" value="Cytochrome P450"/>
    <property type="match status" value="1"/>
</dbReference>
<comment type="similarity">
    <text evidence="5 15">Belongs to the cytochrome P450 family.</text>
</comment>
<evidence type="ECO:0000256" key="8">
    <source>
        <dbReference type="ARBA" id="ARBA00022824"/>
    </source>
</evidence>
<keyword evidence="10 15" id="KW-0560">Oxidoreductase</keyword>
<dbReference type="GO" id="GO:0004497">
    <property type="term" value="F:monooxygenase activity"/>
    <property type="evidence" value="ECO:0007669"/>
    <property type="project" value="UniProtKB-KW"/>
</dbReference>
<reference evidence="16" key="1">
    <citation type="submission" date="2022-01" db="EMBL/GenBank/DDBJ databases">
        <authorList>
            <person name="King R."/>
        </authorList>
    </citation>
    <scope>NUCLEOTIDE SEQUENCE</scope>
</reference>
<feature type="binding site" description="axial binding residue" evidence="14">
    <location>
        <position position="441"/>
    </location>
    <ligand>
        <name>heme</name>
        <dbReference type="ChEBI" id="CHEBI:30413"/>
    </ligand>
    <ligandPart>
        <name>Fe</name>
        <dbReference type="ChEBI" id="CHEBI:18248"/>
    </ligandPart>
</feature>
<keyword evidence="13" id="KW-0472">Membrane</keyword>
<evidence type="ECO:0000256" key="12">
    <source>
        <dbReference type="ARBA" id="ARBA00023033"/>
    </source>
</evidence>
<reference evidence="16" key="2">
    <citation type="submission" date="2022-10" db="EMBL/GenBank/DDBJ databases">
        <authorList>
            <consortium name="ENA_rothamsted_submissions"/>
            <consortium name="culmorum"/>
            <person name="King R."/>
        </authorList>
    </citation>
    <scope>NUCLEOTIDE SEQUENCE</scope>
</reference>
<dbReference type="GO" id="GO:0016705">
    <property type="term" value="F:oxidoreductase activity, acting on paired donors, with incorporation or reduction of molecular oxygen"/>
    <property type="evidence" value="ECO:0007669"/>
    <property type="project" value="InterPro"/>
</dbReference>
<evidence type="ECO:0000256" key="2">
    <source>
        <dbReference type="ARBA" id="ARBA00003690"/>
    </source>
</evidence>
<comment type="subcellular location">
    <subcellularLocation>
        <location evidence="4">Endoplasmic reticulum membrane</location>
        <topology evidence="4">Peripheral membrane protein</topology>
    </subcellularLocation>
    <subcellularLocation>
        <location evidence="3">Microsome membrane</location>
        <topology evidence="3">Peripheral membrane protein</topology>
    </subcellularLocation>
</comment>
<dbReference type="InterPro" id="IPR050476">
    <property type="entry name" value="Insect_CytP450_Detox"/>
</dbReference>
<dbReference type="FunFam" id="1.10.630.10:FF:000042">
    <property type="entry name" value="Cytochrome P450"/>
    <property type="match status" value="1"/>
</dbReference>
<keyword evidence="6 14" id="KW-0349">Heme</keyword>
<keyword evidence="7 14" id="KW-0479">Metal-binding</keyword>
<evidence type="ECO:0000256" key="10">
    <source>
        <dbReference type="ARBA" id="ARBA00023002"/>
    </source>
</evidence>
<dbReference type="PRINTS" id="PR00385">
    <property type="entry name" value="P450"/>
</dbReference>
<evidence type="ECO:0000256" key="9">
    <source>
        <dbReference type="ARBA" id="ARBA00022848"/>
    </source>
</evidence>
<dbReference type="SUPFAM" id="SSF48264">
    <property type="entry name" value="Cytochrome P450"/>
    <property type="match status" value="1"/>
</dbReference>
<keyword evidence="9" id="KW-0492">Microsome</keyword>
<protein>
    <recommendedName>
        <fullName evidence="18">Cytochrome P450</fullName>
    </recommendedName>
</protein>
<keyword evidence="17" id="KW-1185">Reference proteome</keyword>
<dbReference type="Proteomes" id="UP001153620">
    <property type="component" value="Chromosome 2"/>
</dbReference>
<dbReference type="GO" id="GO:0005789">
    <property type="term" value="C:endoplasmic reticulum membrane"/>
    <property type="evidence" value="ECO:0007669"/>
    <property type="project" value="UniProtKB-SubCell"/>
</dbReference>
<keyword evidence="8" id="KW-0256">Endoplasmic reticulum</keyword>
<evidence type="ECO:0000256" key="7">
    <source>
        <dbReference type="ARBA" id="ARBA00022723"/>
    </source>
</evidence>
<evidence type="ECO:0000256" key="5">
    <source>
        <dbReference type="ARBA" id="ARBA00010617"/>
    </source>
</evidence>
<dbReference type="PROSITE" id="PS00086">
    <property type="entry name" value="CYTOCHROME_P450"/>
    <property type="match status" value="1"/>
</dbReference>
<evidence type="ECO:0008006" key="18">
    <source>
        <dbReference type="Google" id="ProtNLM"/>
    </source>
</evidence>
<dbReference type="PRINTS" id="PR00463">
    <property type="entry name" value="EP450I"/>
</dbReference>
<evidence type="ECO:0000256" key="4">
    <source>
        <dbReference type="ARBA" id="ARBA00004406"/>
    </source>
</evidence>
<evidence type="ECO:0000256" key="3">
    <source>
        <dbReference type="ARBA" id="ARBA00004174"/>
    </source>
</evidence>
<keyword evidence="12 15" id="KW-0503">Monooxygenase</keyword>
<evidence type="ECO:0000256" key="13">
    <source>
        <dbReference type="ARBA" id="ARBA00023136"/>
    </source>
</evidence>
<dbReference type="InterPro" id="IPR002401">
    <property type="entry name" value="Cyt_P450_E_grp-I"/>
</dbReference>
<dbReference type="PANTHER" id="PTHR24292">
    <property type="entry name" value="CYTOCHROME P450"/>
    <property type="match status" value="1"/>
</dbReference>
<dbReference type="InterPro" id="IPR001128">
    <property type="entry name" value="Cyt_P450"/>
</dbReference>
<accession>A0A9N9RUX7</accession>
<dbReference type="CDD" id="cd11056">
    <property type="entry name" value="CYP6-like"/>
    <property type="match status" value="1"/>
</dbReference>
<dbReference type="GO" id="GO:0020037">
    <property type="term" value="F:heme binding"/>
    <property type="evidence" value="ECO:0007669"/>
    <property type="project" value="InterPro"/>
</dbReference>
<dbReference type="Pfam" id="PF00067">
    <property type="entry name" value="p450"/>
    <property type="match status" value="1"/>
</dbReference>
<name>A0A9N9RUX7_9DIPT</name>
<gene>
    <name evidence="16" type="ORF">CHIRRI_LOCUS8277</name>
</gene>
<evidence type="ECO:0000313" key="16">
    <source>
        <dbReference type="EMBL" id="CAG9805405.1"/>
    </source>
</evidence>
<dbReference type="InterPro" id="IPR036396">
    <property type="entry name" value="Cyt_P450_sf"/>
</dbReference>
<comment type="function">
    <text evidence="2">May be involved in the metabolism of insect hormones and in the breakdown of synthetic insecticides.</text>
</comment>
<dbReference type="AlphaFoldDB" id="A0A9N9RUX7"/>
<keyword evidence="11 14" id="KW-0408">Iron</keyword>
<sequence length="500" mass="58218">MFLIILIVLAIVALVYVYLTWNFDYWTKRGIPAPKTKVLFGDLPNGLTRKKHLIYDFQVIYDDFKGKTPFVGIIQTRDPRLLILEPEVVKDVLIRKFNSFRNTEFPDMIDTEQDPLFAQNPFFLKDEEWKEKRAEITPAFTTSRLKALYPLIEDVSSRMVKYITNESKKSDPFDARELSAKYTTDVVSNCIFGIDAESFTKEKPEIREMGRKLLAPSPTVIFKIFLVESFKFLKGVIKIRFMPDDIKDFFVNLLQQALKYRKENNVQREDFLDYIIQLRNKKNISELEMASHTISFFTDGFETSSIAISYALYELAKNKRVQDKLRVEVNKHCDDNGLLNFETLNDIAYLDQVFHEALRLHPPALLTSRMCTETVDLEHDGKKVTVEKEKNVFIPIMQIHYDSEYYLEPKSFQPERFDDGALKDYLDRCVLMPFGAGPRICLGMRFASLQSKAAIAAIIHNFEMSVNEKTQDNPFIIDPKEFLNFKVGGLWLNFKPLKKE</sequence>
<dbReference type="EMBL" id="OU895878">
    <property type="protein sequence ID" value="CAG9805405.1"/>
    <property type="molecule type" value="Genomic_DNA"/>
</dbReference>
<evidence type="ECO:0000256" key="15">
    <source>
        <dbReference type="RuleBase" id="RU000461"/>
    </source>
</evidence>
<evidence type="ECO:0000256" key="6">
    <source>
        <dbReference type="ARBA" id="ARBA00022617"/>
    </source>
</evidence>
<evidence type="ECO:0000256" key="1">
    <source>
        <dbReference type="ARBA" id="ARBA00001971"/>
    </source>
</evidence>
<comment type="cofactor">
    <cofactor evidence="1 14">
        <name>heme</name>
        <dbReference type="ChEBI" id="CHEBI:30413"/>
    </cofactor>
</comment>
<proteinExistence type="inferred from homology"/>
<dbReference type="PANTHER" id="PTHR24292:SF84">
    <property type="entry name" value="CYTOCHROME P450 28A5-RELATED"/>
    <property type="match status" value="1"/>
</dbReference>
<dbReference type="OrthoDB" id="2789670at2759"/>
<dbReference type="InterPro" id="IPR017972">
    <property type="entry name" value="Cyt_P450_CS"/>
</dbReference>
<organism evidence="16 17">
    <name type="scientific">Chironomus riparius</name>
    <dbReference type="NCBI Taxonomy" id="315576"/>
    <lineage>
        <taxon>Eukaryota</taxon>
        <taxon>Metazoa</taxon>
        <taxon>Ecdysozoa</taxon>
        <taxon>Arthropoda</taxon>
        <taxon>Hexapoda</taxon>
        <taxon>Insecta</taxon>
        <taxon>Pterygota</taxon>
        <taxon>Neoptera</taxon>
        <taxon>Endopterygota</taxon>
        <taxon>Diptera</taxon>
        <taxon>Nematocera</taxon>
        <taxon>Chironomoidea</taxon>
        <taxon>Chironomidae</taxon>
        <taxon>Chironominae</taxon>
        <taxon>Chironomus</taxon>
    </lineage>
</organism>
<evidence type="ECO:0000256" key="11">
    <source>
        <dbReference type="ARBA" id="ARBA00023004"/>
    </source>
</evidence>